<dbReference type="Proteomes" id="UP001595886">
    <property type="component" value="Unassembled WGS sequence"/>
</dbReference>
<protein>
    <recommendedName>
        <fullName evidence="3">Tail specific protease domain-containing protein</fullName>
    </recommendedName>
</protein>
<name>A0ABV9QP86_9GAMM</name>
<reference evidence="2" key="1">
    <citation type="journal article" date="2019" name="Int. J. Syst. Evol. Microbiol.">
        <title>The Global Catalogue of Microorganisms (GCM) 10K type strain sequencing project: providing services to taxonomists for standard genome sequencing and annotation.</title>
        <authorList>
            <consortium name="The Broad Institute Genomics Platform"/>
            <consortium name="The Broad Institute Genome Sequencing Center for Infectious Disease"/>
            <person name="Wu L."/>
            <person name="Ma J."/>
        </authorList>
    </citation>
    <scope>NUCLEOTIDE SEQUENCE [LARGE SCALE GENOMIC DNA]</scope>
    <source>
        <strain evidence="2">CCUG 30340</strain>
    </source>
</reference>
<keyword evidence="2" id="KW-1185">Reference proteome</keyword>
<proteinExistence type="predicted"/>
<evidence type="ECO:0000313" key="1">
    <source>
        <dbReference type="EMBL" id="MFC4819145.1"/>
    </source>
</evidence>
<comment type="caution">
    <text evidence="1">The sequence shown here is derived from an EMBL/GenBank/DDBJ whole genome shotgun (WGS) entry which is preliminary data.</text>
</comment>
<dbReference type="InterPro" id="IPR029045">
    <property type="entry name" value="ClpP/crotonase-like_dom_sf"/>
</dbReference>
<dbReference type="Gene3D" id="3.90.226.10">
    <property type="entry name" value="2-enoyl-CoA Hydratase, Chain A, domain 1"/>
    <property type="match status" value="1"/>
</dbReference>
<evidence type="ECO:0000313" key="2">
    <source>
        <dbReference type="Proteomes" id="UP001595886"/>
    </source>
</evidence>
<sequence length="465" mass="51472">MKWSGGFLLVLVLAGAGVAYAFLHTFYPDPPAAHYPPPADAATAQRQDLDYFRHYLELDRSYTPQARERAEALRREYLAQAGSLSPAAFALAVSRMAALADNGHSRVHPGPLSRSQARLPCRLYRFADGFHVLRARPACAELLGAKLVAIDGHPVDEVAQRMYEYFGGPRNHYDQFAAVFFLESPPLLHAAGLAQSPERLSLRAILRDGSERELSLAADPPDPDAPRVYSDSYLSPQRIENEAADWTALLSADAPLPLFLRDYATPFQSGPLEGGSIHYVQLRSNSDEPGHPIGEFLQRAEREIVAARPRAIVLDLRLDQGGNLLKTTAFMRRLATLTDSIERVYVLTGAWTFSAGNVNLALLKEHAGGKLRVIGEPVGDRVRFWAEGGTLQLPNSRLAIGYATGLHDYAQSCFGQAGCFWILWLYPTRVASFEPDLRVDYTFDDYAKLRDPVLDAALARARERE</sequence>
<accession>A0ABV9QP86</accession>
<organism evidence="1 2">
    <name type="scientific">Dokdonella ginsengisoli</name>
    <dbReference type="NCBI Taxonomy" id="363846"/>
    <lineage>
        <taxon>Bacteria</taxon>
        <taxon>Pseudomonadati</taxon>
        <taxon>Pseudomonadota</taxon>
        <taxon>Gammaproteobacteria</taxon>
        <taxon>Lysobacterales</taxon>
        <taxon>Rhodanobacteraceae</taxon>
        <taxon>Dokdonella</taxon>
    </lineage>
</organism>
<dbReference type="SUPFAM" id="SSF52096">
    <property type="entry name" value="ClpP/crotonase"/>
    <property type="match status" value="1"/>
</dbReference>
<dbReference type="EMBL" id="JBHSHD010000003">
    <property type="protein sequence ID" value="MFC4819145.1"/>
    <property type="molecule type" value="Genomic_DNA"/>
</dbReference>
<evidence type="ECO:0008006" key="3">
    <source>
        <dbReference type="Google" id="ProtNLM"/>
    </source>
</evidence>
<gene>
    <name evidence="1" type="ORF">ACFO6Q_02345</name>
</gene>